<protein>
    <submittedName>
        <fullName evidence="2">Uncharacterized protein</fullName>
    </submittedName>
</protein>
<dbReference type="RefSeq" id="WP_101073541.1">
    <property type="nucleotide sequence ID" value="NZ_PISP01000003.1"/>
</dbReference>
<gene>
    <name evidence="2" type="ORF">CWD77_10555</name>
</gene>
<feature type="transmembrane region" description="Helical" evidence="1">
    <location>
        <begin position="48"/>
        <end position="67"/>
    </location>
</feature>
<dbReference type="EMBL" id="PISP01000003">
    <property type="protein sequence ID" value="PKD43067.1"/>
    <property type="molecule type" value="Genomic_DNA"/>
</dbReference>
<dbReference type="AlphaFoldDB" id="A0A2N0VFU7"/>
<sequence>MPASELSEKNYRRIAFINWALSVPLLLIFAWPYYFLCNSIGISKIISYPGSILFALPFMLTILHGHVTTAMGALHRQHYYNWLKSHPFTFGVLFHPVIASTRFRLVLFLLSTILLGIGYIVI</sequence>
<keyword evidence="1" id="KW-0812">Transmembrane</keyword>
<keyword evidence="1" id="KW-0472">Membrane</keyword>
<reference evidence="2 3" key="1">
    <citation type="submission" date="2017-11" db="EMBL/GenBank/DDBJ databases">
        <title>Rhodohalobacter 15182 sp. nov., isolated from a salt lake.</title>
        <authorList>
            <person name="Han S."/>
        </authorList>
    </citation>
    <scope>NUCLEOTIDE SEQUENCE [LARGE SCALE GENOMIC DNA]</scope>
    <source>
        <strain evidence="2 3">15182</strain>
    </source>
</reference>
<keyword evidence="1" id="KW-1133">Transmembrane helix</keyword>
<feature type="transmembrane region" description="Helical" evidence="1">
    <location>
        <begin position="105"/>
        <end position="121"/>
    </location>
</feature>
<proteinExistence type="predicted"/>
<dbReference type="OrthoDB" id="1524509at2"/>
<organism evidence="2 3">
    <name type="scientific">Rhodohalobacter barkolensis</name>
    <dbReference type="NCBI Taxonomy" id="2053187"/>
    <lineage>
        <taxon>Bacteria</taxon>
        <taxon>Pseudomonadati</taxon>
        <taxon>Balneolota</taxon>
        <taxon>Balneolia</taxon>
        <taxon>Balneolales</taxon>
        <taxon>Balneolaceae</taxon>
        <taxon>Rhodohalobacter</taxon>
    </lineage>
</organism>
<feature type="transmembrane region" description="Helical" evidence="1">
    <location>
        <begin position="16"/>
        <end position="36"/>
    </location>
</feature>
<evidence type="ECO:0000313" key="2">
    <source>
        <dbReference type="EMBL" id="PKD43067.1"/>
    </source>
</evidence>
<evidence type="ECO:0000313" key="3">
    <source>
        <dbReference type="Proteomes" id="UP000233398"/>
    </source>
</evidence>
<keyword evidence="3" id="KW-1185">Reference proteome</keyword>
<accession>A0A2N0VFU7</accession>
<evidence type="ECO:0000256" key="1">
    <source>
        <dbReference type="SAM" id="Phobius"/>
    </source>
</evidence>
<comment type="caution">
    <text evidence="2">The sequence shown here is derived from an EMBL/GenBank/DDBJ whole genome shotgun (WGS) entry which is preliminary data.</text>
</comment>
<name>A0A2N0VFU7_9BACT</name>
<dbReference type="Proteomes" id="UP000233398">
    <property type="component" value="Unassembled WGS sequence"/>
</dbReference>